<feature type="domain" description="EGF-like calcium-binding" evidence="20">
    <location>
        <begin position="1013"/>
        <end position="1056"/>
    </location>
</feature>
<keyword evidence="3" id="KW-0813">Transport</keyword>
<dbReference type="Proteomes" id="UP000657918">
    <property type="component" value="Chromosome 4"/>
</dbReference>
<keyword evidence="11" id="KW-0333">Golgi apparatus</keyword>
<feature type="signal peptide" evidence="19">
    <location>
        <begin position="1"/>
        <end position="33"/>
    </location>
</feature>
<dbReference type="FunFam" id="3.50.30.30:FF:000001">
    <property type="entry name" value="Vacuolar-sorting receptor 1"/>
    <property type="match status" value="1"/>
</dbReference>
<keyword evidence="8" id="KW-0106">Calcium</keyword>
<name>A0A835KC57_9ROSI</name>
<evidence type="ECO:0000256" key="7">
    <source>
        <dbReference type="ARBA" id="ARBA00022737"/>
    </source>
</evidence>
<gene>
    <name evidence="21" type="ORF">SADUNF_Sadunf04G0162900</name>
</gene>
<proteinExistence type="inferred from homology"/>
<keyword evidence="4" id="KW-0245">EGF-like domain</keyword>
<dbReference type="GO" id="GO:0006623">
    <property type="term" value="P:protein targeting to vacuole"/>
    <property type="evidence" value="ECO:0007669"/>
    <property type="project" value="UniProtKB-ARBA"/>
</dbReference>
<evidence type="ECO:0000256" key="18">
    <source>
        <dbReference type="SAM" id="Phobius"/>
    </source>
</evidence>
<dbReference type="InterPro" id="IPR003137">
    <property type="entry name" value="PA_domain"/>
</dbReference>
<evidence type="ECO:0000256" key="14">
    <source>
        <dbReference type="ARBA" id="ARBA00023180"/>
    </source>
</evidence>
<dbReference type="InterPro" id="IPR001881">
    <property type="entry name" value="EGF-like_Ca-bd_dom"/>
</dbReference>
<dbReference type="InterPro" id="IPR018097">
    <property type="entry name" value="EGF_Ca-bd_CS"/>
</dbReference>
<dbReference type="InterPro" id="IPR056858">
    <property type="entry name" value="VSR_TRX"/>
</dbReference>
<dbReference type="EMBL" id="JADGMS010000004">
    <property type="protein sequence ID" value="KAF9684865.1"/>
    <property type="molecule type" value="Genomic_DNA"/>
</dbReference>
<evidence type="ECO:0000256" key="15">
    <source>
        <dbReference type="ARBA" id="ARBA00023329"/>
    </source>
</evidence>
<evidence type="ECO:0000256" key="11">
    <source>
        <dbReference type="ARBA" id="ARBA00023034"/>
    </source>
</evidence>
<organism evidence="21 22">
    <name type="scientific">Salix dunnii</name>
    <dbReference type="NCBI Taxonomy" id="1413687"/>
    <lineage>
        <taxon>Eukaryota</taxon>
        <taxon>Viridiplantae</taxon>
        <taxon>Streptophyta</taxon>
        <taxon>Embryophyta</taxon>
        <taxon>Tracheophyta</taxon>
        <taxon>Spermatophyta</taxon>
        <taxon>Magnoliopsida</taxon>
        <taxon>eudicotyledons</taxon>
        <taxon>Gunneridae</taxon>
        <taxon>Pentapetalae</taxon>
        <taxon>rosids</taxon>
        <taxon>fabids</taxon>
        <taxon>Malpighiales</taxon>
        <taxon>Salicaceae</taxon>
        <taxon>Saliceae</taxon>
        <taxon>Salix</taxon>
    </lineage>
</organism>
<evidence type="ECO:0000256" key="13">
    <source>
        <dbReference type="ARBA" id="ARBA00023157"/>
    </source>
</evidence>
<evidence type="ECO:0000256" key="17">
    <source>
        <dbReference type="ARBA" id="ARBA00043947"/>
    </source>
</evidence>
<protein>
    <recommendedName>
        <fullName evidence="20">EGF-like calcium-binding domain-containing protein</fullName>
    </recommendedName>
</protein>
<dbReference type="SUPFAM" id="SSF52025">
    <property type="entry name" value="PA domain"/>
    <property type="match status" value="1"/>
</dbReference>
<keyword evidence="14" id="KW-0325">Glycoprotein</keyword>
<evidence type="ECO:0000256" key="4">
    <source>
        <dbReference type="ARBA" id="ARBA00022536"/>
    </source>
</evidence>
<keyword evidence="15" id="KW-0968">Cytoplasmic vesicle</keyword>
<comment type="caution">
    <text evidence="21">The sequence shown here is derived from an EMBL/GenBank/DDBJ whole genome shotgun (WGS) entry which is preliminary data.</text>
</comment>
<evidence type="ECO:0000256" key="3">
    <source>
        <dbReference type="ARBA" id="ARBA00022448"/>
    </source>
</evidence>
<evidence type="ECO:0000256" key="16">
    <source>
        <dbReference type="ARBA" id="ARBA00029430"/>
    </source>
</evidence>
<keyword evidence="6 19" id="KW-0732">Signal</keyword>
<feature type="transmembrane region" description="Helical" evidence="18">
    <location>
        <begin position="313"/>
        <end position="333"/>
    </location>
</feature>
<evidence type="ECO:0000256" key="1">
    <source>
        <dbReference type="ARBA" id="ARBA00004614"/>
    </source>
</evidence>
<evidence type="ECO:0000256" key="5">
    <source>
        <dbReference type="ARBA" id="ARBA00022692"/>
    </source>
</evidence>
<dbReference type="CDD" id="cd02125">
    <property type="entry name" value="PA_VSR"/>
    <property type="match status" value="1"/>
</dbReference>
<feature type="transmembrane region" description="Helical" evidence="18">
    <location>
        <begin position="388"/>
        <end position="409"/>
    </location>
</feature>
<feature type="chain" id="PRO_5032774542" description="EGF-like calcium-binding domain-containing protein" evidence="19">
    <location>
        <begin position="34"/>
        <end position="1122"/>
    </location>
</feature>
<dbReference type="Gene3D" id="3.50.30.30">
    <property type="match status" value="1"/>
</dbReference>
<keyword evidence="5 18" id="KW-0812">Transmembrane</keyword>
<dbReference type="OrthoDB" id="19932at2759"/>
<dbReference type="PANTHER" id="PTHR22702:SF1">
    <property type="entry name" value="PROTEASE-ASSOCIATED DOMAIN-CONTAINING PROTEIN 1"/>
    <property type="match status" value="1"/>
</dbReference>
<evidence type="ECO:0000256" key="2">
    <source>
        <dbReference type="ARBA" id="ARBA00007038"/>
    </source>
</evidence>
<dbReference type="GO" id="GO:0030665">
    <property type="term" value="C:clathrin-coated vesicle membrane"/>
    <property type="evidence" value="ECO:0007669"/>
    <property type="project" value="UniProtKB-SubCell"/>
</dbReference>
<feature type="transmembrane region" description="Helical" evidence="18">
    <location>
        <begin position="345"/>
        <end position="367"/>
    </location>
</feature>
<dbReference type="Pfam" id="PF06814">
    <property type="entry name" value="GOST_TM"/>
    <property type="match status" value="1"/>
</dbReference>
<keyword evidence="13" id="KW-1015">Disulfide bond</keyword>
<evidence type="ECO:0000259" key="20">
    <source>
        <dbReference type="SMART" id="SM00179"/>
    </source>
</evidence>
<feature type="transmembrane region" description="Helical" evidence="18">
    <location>
        <begin position="1064"/>
        <end position="1087"/>
    </location>
</feature>
<evidence type="ECO:0000256" key="9">
    <source>
        <dbReference type="ARBA" id="ARBA00022927"/>
    </source>
</evidence>
<dbReference type="PROSITE" id="PS01187">
    <property type="entry name" value="EGF_CA"/>
    <property type="match status" value="1"/>
</dbReference>
<keyword evidence="12 18" id="KW-0472">Membrane</keyword>
<evidence type="ECO:0000313" key="22">
    <source>
        <dbReference type="Proteomes" id="UP000657918"/>
    </source>
</evidence>
<keyword evidence="9" id="KW-0653">Protein transport</keyword>
<reference evidence="21 22" key="1">
    <citation type="submission" date="2020-10" db="EMBL/GenBank/DDBJ databases">
        <title>Plant Genome Project.</title>
        <authorList>
            <person name="Zhang R.-G."/>
        </authorList>
    </citation>
    <scope>NUCLEOTIDE SEQUENCE [LARGE SCALE GENOMIC DNA]</scope>
    <source>
        <strain evidence="21">FAFU-HL-1</strain>
        <tissue evidence="21">Leaf</tissue>
    </source>
</reference>
<keyword evidence="10 18" id="KW-1133">Transmembrane helix</keyword>
<evidence type="ECO:0000256" key="12">
    <source>
        <dbReference type="ARBA" id="ARBA00023136"/>
    </source>
</evidence>
<dbReference type="Gene3D" id="2.10.25.10">
    <property type="entry name" value="Laminin"/>
    <property type="match status" value="2"/>
</dbReference>
<dbReference type="GO" id="GO:0005509">
    <property type="term" value="F:calcium ion binding"/>
    <property type="evidence" value="ECO:0007669"/>
    <property type="project" value="InterPro"/>
</dbReference>
<dbReference type="AlphaFoldDB" id="A0A835KC57"/>
<dbReference type="SMART" id="SM00179">
    <property type="entry name" value="EGF_CA"/>
    <property type="match status" value="1"/>
</dbReference>
<evidence type="ECO:0000256" key="6">
    <source>
        <dbReference type="ARBA" id="ARBA00022729"/>
    </source>
</evidence>
<dbReference type="CDD" id="cd00054">
    <property type="entry name" value="EGF_CA"/>
    <property type="match status" value="1"/>
</dbReference>
<feature type="transmembrane region" description="Helical" evidence="18">
    <location>
        <begin position="206"/>
        <end position="226"/>
    </location>
</feature>
<dbReference type="InterPro" id="IPR046450">
    <property type="entry name" value="PA_dom_sf"/>
</dbReference>
<dbReference type="Pfam" id="PF02225">
    <property type="entry name" value="PA"/>
    <property type="match status" value="1"/>
</dbReference>
<evidence type="ECO:0000313" key="21">
    <source>
        <dbReference type="EMBL" id="KAF9684865.1"/>
    </source>
</evidence>
<evidence type="ECO:0000256" key="8">
    <source>
        <dbReference type="ARBA" id="ARBA00022837"/>
    </source>
</evidence>
<sequence>MERGEFRGAKACGKGFWISSLLFLCLITTQVKGSIHEYRNEAFTTKSNAFFFHGGSEGLYASKASRVTFRRTKESASRQEEMQQSTGVVEAIILDVKDRERIGGAFLKTSAICCNHTLAETGSCKLGEVIFQKNLENPSWPRVIKTDFAGRLEEAKLEADDIEINSNGMYYLYFMFCNPELKGTVINGRTVWKNPNGYLPGKMTPLMTFFGIMSLAYLVLGLAWFLRFVQFWKDIIHLHYHITAVIALGMCEMAVWYFEYANFNSTGLRPMGITLWAVTFTTVKKTLSRLLLLVVSMGFGVVRPTLGGITSKVLLLGLVYFIASEALELIEHLGNINDFSKKTKVFVVLPVVFLDSCFILWIFSSLSKTLEKLQMRRNMAKLELYRKFTNALAVSVLLSIAWIGFELYFNATDPLSELWQVAWVIPAFWTLLAYSLLVVICVLWAPSHNPTRYAYSEGEDLDEEGISLTTGDIVSKLERNALVEDLEEDKREPYADADGNLAPLEFLLPLAPVRVGNYILVFVVEKNSLKLTSPESLKGVYECAIGNFGVPQYGGTLVGTVVYPKANQKACKGFDEVDISFKSRPGGLPTFVLADRGDCYFTLKAWNAQKGGAAAILVADDKNEPLITMDTPEEEKADATYLQNITIPSALISKALGDSIKKALSDGGMVNMNLDWTESLPHPDERVEYEFWTNSNDECGPKCDSQIEFVKNFKGAAQILEQKGYTQFTPHYITWYCPEAFILSKQCKSQCINHGRYCAPDPEQDFNKGYDGKDVVVQNLRQACFYKVASESKKPWLWWDYVTDFSIRCPMKDKKYSKECADQVIESLGVDLKKIDKCIGDPEADVENEVLKAEQDAQIGKGSRGDVTILPTLVINNRQYRGKLDKGAVLKAICAGFEETTEPAICLSGDVESNECLENNGGCWQDKLANLTACKDTFRGRVCECPVVQGVKFVGDGYTRCEASGSLRCEINNGGCWKKTQDGRTFSACVEDHLQGCKCPPGFKGDGVNSCEDVDECKDKLACQCPECKCKNTWGSYDCSCGGGGLLYMREHDTCISKAANTKYSWSFVWIIILGLAAASVAGYAIYKYRIRRYMDSEIRAIMAQYMPLDSQADIPDSLTTV</sequence>
<dbReference type="PANTHER" id="PTHR22702">
    <property type="entry name" value="PROTEASE-ASSOCIATED DOMAIN-CONTAINING PROTEIN"/>
    <property type="match status" value="1"/>
</dbReference>
<keyword evidence="7" id="KW-0677">Repeat</keyword>
<evidence type="ECO:0000256" key="19">
    <source>
        <dbReference type="SAM" id="SignalP"/>
    </source>
</evidence>
<evidence type="ECO:0000256" key="10">
    <source>
        <dbReference type="ARBA" id="ARBA00022989"/>
    </source>
</evidence>
<comment type="subcellular location">
    <subcellularLocation>
        <location evidence="16">Cytoplasmic vesicle</location>
        <location evidence="16">Clathrin-coated vesicle membrane</location>
        <topology evidence="16">Single-pass type I membrane protein</topology>
    </subcellularLocation>
    <subcellularLocation>
        <location evidence="1">Golgi apparatus membrane</location>
        <topology evidence="1">Single-pass type I membrane protein</topology>
    </subcellularLocation>
    <subcellularLocation>
        <location evidence="17">Prevacuolar compartment membrane</location>
        <topology evidence="17">Single-pass type I membrane protein</topology>
    </subcellularLocation>
</comment>
<comment type="similarity">
    <text evidence="2">Belongs to the VSR (BP-80) family.</text>
</comment>
<feature type="transmembrane region" description="Helical" evidence="18">
    <location>
        <begin position="238"/>
        <end position="258"/>
    </location>
</feature>
<keyword evidence="22" id="KW-1185">Reference proteome</keyword>
<feature type="transmembrane region" description="Helical" evidence="18">
    <location>
        <begin position="421"/>
        <end position="445"/>
    </location>
</feature>
<dbReference type="FunFam" id="2.10.25.10:FF:000178">
    <property type="entry name" value="vacuolar-sorting receptor 1"/>
    <property type="match status" value="1"/>
</dbReference>
<dbReference type="InterPro" id="IPR053937">
    <property type="entry name" value="GOST_TM"/>
</dbReference>
<accession>A0A835KC57</accession>
<dbReference type="Pfam" id="PF25011">
    <property type="entry name" value="VSR_TRX"/>
    <property type="match status" value="1"/>
</dbReference>
<dbReference type="GO" id="GO:0000139">
    <property type="term" value="C:Golgi membrane"/>
    <property type="evidence" value="ECO:0007669"/>
    <property type="project" value="UniProtKB-SubCell"/>
</dbReference>